<reference evidence="3" key="1">
    <citation type="submission" date="2016-10" db="EMBL/GenBank/DDBJ databases">
        <authorList>
            <person name="Varghese N."/>
            <person name="Submissions S."/>
        </authorList>
    </citation>
    <scope>NUCLEOTIDE SEQUENCE [LARGE SCALE GENOMIC DNA]</scope>
    <source>
        <strain evidence="3">DSM 24767</strain>
    </source>
</reference>
<feature type="region of interest" description="Disordered" evidence="1">
    <location>
        <begin position="31"/>
        <end position="59"/>
    </location>
</feature>
<gene>
    <name evidence="2" type="ORF">SAMN04489842_0963</name>
</gene>
<feature type="region of interest" description="Disordered" evidence="1">
    <location>
        <begin position="155"/>
        <end position="220"/>
    </location>
</feature>
<evidence type="ECO:0000313" key="2">
    <source>
        <dbReference type="EMBL" id="SDQ48248.1"/>
    </source>
</evidence>
<protein>
    <recommendedName>
        <fullName evidence="4">Tat (Twin-arginine translocation) pathway signal sequence</fullName>
    </recommendedName>
</protein>
<sequence length="220" mass="24201">MRDMSEEDLHGDSRRSFMKKGTLAATALAAGAGATATATAQEDDEEDDDMDNGEEGEVVVTGQDYYPDVNADVIAELESGTRDTVLEGLNEEQFDDIGDWDVYIVQFDVGAGTVLGHIFVDEDDAEVAEGDSVTMTGDASFLDTELNLLEVDVSVEEGEPEEDDEVDDEEDDEVDDEEDDEVDDEEPDDEVDDEEPDDEMDDEEPDDEEPDNEEDDDGLF</sequence>
<dbReference type="EMBL" id="FNLC01000001">
    <property type="protein sequence ID" value="SDQ48248.1"/>
    <property type="molecule type" value="Genomic_DNA"/>
</dbReference>
<evidence type="ECO:0000256" key="1">
    <source>
        <dbReference type="SAM" id="MobiDB-lite"/>
    </source>
</evidence>
<feature type="compositionally biased region" description="Acidic residues" evidence="1">
    <location>
        <begin position="41"/>
        <end position="57"/>
    </location>
</feature>
<feature type="compositionally biased region" description="Low complexity" evidence="1">
    <location>
        <begin position="31"/>
        <end position="40"/>
    </location>
</feature>
<evidence type="ECO:0000313" key="3">
    <source>
        <dbReference type="Proteomes" id="UP000198848"/>
    </source>
</evidence>
<dbReference type="InterPro" id="IPR006311">
    <property type="entry name" value="TAT_signal"/>
</dbReference>
<dbReference type="Proteomes" id="UP000198848">
    <property type="component" value="Unassembled WGS sequence"/>
</dbReference>
<evidence type="ECO:0008006" key="4">
    <source>
        <dbReference type="Google" id="ProtNLM"/>
    </source>
</evidence>
<dbReference type="PROSITE" id="PS51318">
    <property type="entry name" value="TAT"/>
    <property type="match status" value="1"/>
</dbReference>
<keyword evidence="3" id="KW-1185">Reference proteome</keyword>
<name>A0A1H1B8D6_NATTX</name>
<dbReference type="AlphaFoldDB" id="A0A1H1B8D6"/>
<accession>A0A1H1B8D6</accession>
<proteinExistence type="predicted"/>
<organism evidence="2 3">
    <name type="scientific">Natronobacterium texcoconense</name>
    <dbReference type="NCBI Taxonomy" id="1095778"/>
    <lineage>
        <taxon>Archaea</taxon>
        <taxon>Methanobacteriati</taxon>
        <taxon>Methanobacteriota</taxon>
        <taxon>Stenosarchaea group</taxon>
        <taxon>Halobacteria</taxon>
        <taxon>Halobacteriales</taxon>
        <taxon>Natrialbaceae</taxon>
        <taxon>Natronobacterium</taxon>
    </lineage>
</organism>